<gene>
    <name evidence="3" type="ORF">NZH93_04395</name>
</gene>
<feature type="transmembrane region" description="Helical" evidence="2">
    <location>
        <begin position="73"/>
        <end position="97"/>
    </location>
</feature>
<sequence length="199" mass="21782">MAKSAAQKRRRKQRRQVQARNARPYAPRQPRQTWSAGKVTLWTTLGVFAFIGLVPAFWYWIAPAISDLVGPVPVLAVIAGWLPVGGLVAAVGFYLVLRDDLLPKTRVKLAWVLGVWGVLALATMPIDVNSPPLSDDYYSGLRIGFLGALVGAVLVPIGVYALWKPFNRRKEPTTAVWGYAFAIFAVCLLLSAAALAWLP</sequence>
<keyword evidence="2" id="KW-0472">Membrane</keyword>
<dbReference type="SUPFAM" id="SSF103473">
    <property type="entry name" value="MFS general substrate transporter"/>
    <property type="match status" value="1"/>
</dbReference>
<keyword evidence="2" id="KW-1133">Transmembrane helix</keyword>
<dbReference type="AlphaFoldDB" id="A0A9X3AEN3"/>
<evidence type="ECO:0000256" key="2">
    <source>
        <dbReference type="SAM" id="Phobius"/>
    </source>
</evidence>
<dbReference type="EMBL" id="JANYMP010000002">
    <property type="protein sequence ID" value="MCS7476085.1"/>
    <property type="molecule type" value="Genomic_DNA"/>
</dbReference>
<evidence type="ECO:0000256" key="1">
    <source>
        <dbReference type="SAM" id="MobiDB-lite"/>
    </source>
</evidence>
<feature type="transmembrane region" description="Helical" evidence="2">
    <location>
        <begin position="175"/>
        <end position="198"/>
    </location>
</feature>
<evidence type="ECO:0000313" key="4">
    <source>
        <dbReference type="Proteomes" id="UP001141259"/>
    </source>
</evidence>
<proteinExistence type="predicted"/>
<feature type="compositionally biased region" description="Basic residues" evidence="1">
    <location>
        <begin position="1"/>
        <end position="17"/>
    </location>
</feature>
<protein>
    <submittedName>
        <fullName evidence="3">Uncharacterized protein</fullName>
    </submittedName>
</protein>
<feature type="transmembrane region" description="Helical" evidence="2">
    <location>
        <begin position="109"/>
        <end position="128"/>
    </location>
</feature>
<name>A0A9X3AEN3_9PSEU</name>
<organism evidence="3 4">
    <name type="scientific">Umezawaea endophytica</name>
    <dbReference type="NCBI Taxonomy" id="1654476"/>
    <lineage>
        <taxon>Bacteria</taxon>
        <taxon>Bacillati</taxon>
        <taxon>Actinomycetota</taxon>
        <taxon>Actinomycetes</taxon>
        <taxon>Pseudonocardiales</taxon>
        <taxon>Pseudonocardiaceae</taxon>
        <taxon>Umezawaea</taxon>
    </lineage>
</organism>
<accession>A0A9X3AEN3</accession>
<dbReference type="InterPro" id="IPR036259">
    <property type="entry name" value="MFS_trans_sf"/>
</dbReference>
<feature type="transmembrane region" description="Helical" evidence="2">
    <location>
        <begin position="140"/>
        <end position="163"/>
    </location>
</feature>
<dbReference type="Proteomes" id="UP001141259">
    <property type="component" value="Unassembled WGS sequence"/>
</dbReference>
<dbReference type="RefSeq" id="WP_259621601.1">
    <property type="nucleotide sequence ID" value="NZ_JANYMP010000002.1"/>
</dbReference>
<feature type="region of interest" description="Disordered" evidence="1">
    <location>
        <begin position="1"/>
        <end position="31"/>
    </location>
</feature>
<evidence type="ECO:0000313" key="3">
    <source>
        <dbReference type="EMBL" id="MCS7476085.1"/>
    </source>
</evidence>
<keyword evidence="4" id="KW-1185">Reference proteome</keyword>
<reference evidence="3" key="1">
    <citation type="submission" date="2022-08" db="EMBL/GenBank/DDBJ databases">
        <authorList>
            <person name="Tistechok S."/>
            <person name="Samborskyy M."/>
            <person name="Roman I."/>
        </authorList>
    </citation>
    <scope>NUCLEOTIDE SEQUENCE</scope>
    <source>
        <strain evidence="3">DSM 103496</strain>
    </source>
</reference>
<comment type="caution">
    <text evidence="3">The sequence shown here is derived from an EMBL/GenBank/DDBJ whole genome shotgun (WGS) entry which is preliminary data.</text>
</comment>
<feature type="transmembrane region" description="Helical" evidence="2">
    <location>
        <begin position="39"/>
        <end position="61"/>
    </location>
</feature>
<keyword evidence="2" id="KW-0812">Transmembrane</keyword>